<gene>
    <name evidence="5" type="ORF">APZ42_029906</name>
</gene>
<comment type="caution">
    <text evidence="5">The sequence shown here is derived from an EMBL/GenBank/DDBJ whole genome shotgun (WGS) entry which is preliminary data.</text>
</comment>
<dbReference type="Pfam" id="PF00665">
    <property type="entry name" value="rve"/>
    <property type="match status" value="1"/>
</dbReference>
<feature type="domain" description="Integrase catalytic" evidence="4">
    <location>
        <begin position="739"/>
        <end position="910"/>
    </location>
</feature>
<dbReference type="PANTHER" id="PTHR37984">
    <property type="entry name" value="PROTEIN CBG26694"/>
    <property type="match status" value="1"/>
</dbReference>
<dbReference type="EMBL" id="LRGB01002674">
    <property type="protein sequence ID" value="KZS06574.1"/>
    <property type="molecule type" value="Genomic_DNA"/>
</dbReference>
<dbReference type="AlphaFoldDB" id="A0A162D3Z4"/>
<sequence>MSSSLRAPDPFSFEASDLAAHGLNVDEEKLVGTLITLLGSEGLKIYDTFTFTVPADARKIEPVLDKFTAHFEPSRSEVFERGLVKSCGYGNSVDSVLRDQVVLGVSDPLVREKLLYENDLKLDKACDIVRACESSKAQLSQFSAPVATDAAHAVRNFDRKSFKKPDPALIPHTSRLKAGSKSSVITTPHSSRRPVDLRPQRQSQTQHSNTADRIHAVDDESQWIGEVERGGTAMALPRSINDDYFVSHELRSSGGGSEWYQQVSIDGVAIDFKLDSGATCNILPCKSFSRLPSHRRRLRPGLTVRSYGAKDGLLRVLALHTAKVMHRGVMSVVDFVVVDEPGQPPLLGLPSCDHLNLIRRVDALQSTAAPPLPSIVTVFMDVFTGLGKLPVEHDIRLLSGTNHVDPIVCAASRLPFRLEDKVYKKLDEMVADGIITPVQEPTEWVSRMMVVGKPDRDVRICLDPSELNKAVQRQHFSVPTIEQLFSKLSKAKYFCSLDAASGFYQIPLSHAASYLCTMATPRGRYRYLRLPFGLKSAPEIYLQTMSELFGDLPGVFIYFDDFLVTGETQEELQNNLCLVFLRCRLHNLKLQLKKCRFFLQELPWLGHVIGQGSLKPDPNNISAILEMPDPSSPTYLIRLLGMITYFDKFCKNLADLTRPLRDLLKADAVWLWEEPQKVALEKLKYALSSLPVLHLYDHSIPCVLRAKSAVYWPGCDDQIRNMGASCPTCQAHRNRNPPQPLRPVQLPVHAFQRVSADIFMFGGVNYILFIDAYSKWPSCVPLRSMTSSSVITEAERIFSDFGTPEVVMSDNGSQFDCAEFRAFCVRRNIRSVTSSPTYAQSNGLVERHIQTVKKTILKMFADGRTLWEALAAIRSTPVSADILSPAVLMQGRHLRGNLPFLPSNLVPQFVPATFVCDQLQRRQAAACFQQGAHPDIRGSALIIGQHVRVFISGLWLPGAVQSVCSEPNSYIVRLTDGRVFRRTRRDINVDNSASAGFGVARPLALSRVLPTLTLPQQTPFFPTAVLPVAPLIPGVPTSTSATSLLPLSRPSTTPRAELTTDLQLPDQVIPSPPPAAVTPRPGSTRSGRPYLKPA</sequence>
<dbReference type="Gene3D" id="3.10.10.10">
    <property type="entry name" value="HIV Type 1 Reverse Transcriptase, subunit A, domain 1"/>
    <property type="match status" value="1"/>
</dbReference>
<dbReference type="PROSITE" id="PS50994">
    <property type="entry name" value="INTEGRASE"/>
    <property type="match status" value="1"/>
</dbReference>
<organism evidence="5 6">
    <name type="scientific">Daphnia magna</name>
    <dbReference type="NCBI Taxonomy" id="35525"/>
    <lineage>
        <taxon>Eukaryota</taxon>
        <taxon>Metazoa</taxon>
        <taxon>Ecdysozoa</taxon>
        <taxon>Arthropoda</taxon>
        <taxon>Crustacea</taxon>
        <taxon>Branchiopoda</taxon>
        <taxon>Diplostraca</taxon>
        <taxon>Cladocera</taxon>
        <taxon>Anomopoda</taxon>
        <taxon>Daphniidae</taxon>
        <taxon>Daphnia</taxon>
    </lineage>
</organism>
<reference evidence="5 6" key="1">
    <citation type="submission" date="2016-03" db="EMBL/GenBank/DDBJ databases">
        <title>EvidentialGene: Evidence-directed Construction of Genes on Genomes.</title>
        <authorList>
            <person name="Gilbert D.G."/>
            <person name="Choi J.-H."/>
            <person name="Mockaitis K."/>
            <person name="Colbourne J."/>
            <person name="Pfrender M."/>
        </authorList>
    </citation>
    <scope>NUCLEOTIDE SEQUENCE [LARGE SCALE GENOMIC DNA]</scope>
    <source>
        <strain evidence="5 6">Xinb3</strain>
        <tissue evidence="5">Complete organism</tissue>
    </source>
</reference>
<name>A0A162D3Z4_9CRUS</name>
<dbReference type="Proteomes" id="UP000076858">
    <property type="component" value="Unassembled WGS sequence"/>
</dbReference>
<dbReference type="PROSITE" id="PS50878">
    <property type="entry name" value="RT_POL"/>
    <property type="match status" value="1"/>
</dbReference>
<dbReference type="GO" id="GO:0042575">
    <property type="term" value="C:DNA polymerase complex"/>
    <property type="evidence" value="ECO:0007669"/>
    <property type="project" value="UniProtKB-ARBA"/>
</dbReference>
<dbReference type="InterPro" id="IPR043128">
    <property type="entry name" value="Rev_trsase/Diguanyl_cyclase"/>
</dbReference>
<dbReference type="InterPro" id="IPR036397">
    <property type="entry name" value="RNaseH_sf"/>
</dbReference>
<dbReference type="Pfam" id="PF00078">
    <property type="entry name" value="RVT_1"/>
    <property type="match status" value="1"/>
</dbReference>
<dbReference type="InterPro" id="IPR050951">
    <property type="entry name" value="Retrovirus_Pol_polyprotein"/>
</dbReference>
<dbReference type="InterPro" id="IPR043502">
    <property type="entry name" value="DNA/RNA_pol_sf"/>
</dbReference>
<dbReference type="GO" id="GO:0003964">
    <property type="term" value="F:RNA-directed DNA polymerase activity"/>
    <property type="evidence" value="ECO:0007669"/>
    <property type="project" value="UniProtKB-EC"/>
</dbReference>
<feature type="domain" description="Reverse transcriptase" evidence="3">
    <location>
        <begin position="432"/>
        <end position="609"/>
    </location>
</feature>
<dbReference type="InterPro" id="IPR000477">
    <property type="entry name" value="RT_dom"/>
</dbReference>
<dbReference type="InterPro" id="IPR012337">
    <property type="entry name" value="RNaseH-like_sf"/>
</dbReference>
<feature type="compositionally biased region" description="Polar residues" evidence="2">
    <location>
        <begin position="200"/>
        <end position="209"/>
    </location>
</feature>
<dbReference type="CDD" id="cd01647">
    <property type="entry name" value="RT_LTR"/>
    <property type="match status" value="1"/>
</dbReference>
<evidence type="ECO:0000259" key="4">
    <source>
        <dbReference type="PROSITE" id="PS50994"/>
    </source>
</evidence>
<protein>
    <recommendedName>
        <fullName evidence="1">RNA-directed DNA polymerase</fullName>
        <ecNumber evidence="1">2.7.7.49</ecNumber>
    </recommendedName>
</protein>
<feature type="compositionally biased region" description="Low complexity" evidence="2">
    <location>
        <begin position="1040"/>
        <end position="1055"/>
    </location>
</feature>
<feature type="region of interest" description="Disordered" evidence="2">
    <location>
        <begin position="1040"/>
        <end position="1094"/>
    </location>
</feature>
<evidence type="ECO:0000256" key="2">
    <source>
        <dbReference type="SAM" id="MobiDB-lite"/>
    </source>
</evidence>
<dbReference type="FunFam" id="3.30.420.10:FF:000063">
    <property type="entry name" value="Retrovirus-related Pol polyprotein from transposon 297-like Protein"/>
    <property type="match status" value="1"/>
</dbReference>
<dbReference type="Gene3D" id="3.30.70.270">
    <property type="match status" value="2"/>
</dbReference>
<dbReference type="OrthoDB" id="6341787at2759"/>
<dbReference type="SUPFAM" id="SSF53098">
    <property type="entry name" value="Ribonuclease H-like"/>
    <property type="match status" value="1"/>
</dbReference>
<dbReference type="EC" id="2.7.7.49" evidence="1"/>
<evidence type="ECO:0000256" key="1">
    <source>
        <dbReference type="ARBA" id="ARBA00012493"/>
    </source>
</evidence>
<dbReference type="GO" id="GO:0015074">
    <property type="term" value="P:DNA integration"/>
    <property type="evidence" value="ECO:0007669"/>
    <property type="project" value="InterPro"/>
</dbReference>
<dbReference type="FunFam" id="3.30.70.270:FF:000020">
    <property type="entry name" value="Transposon Tf2-6 polyprotein-like Protein"/>
    <property type="match status" value="1"/>
</dbReference>
<dbReference type="GO" id="GO:0003676">
    <property type="term" value="F:nucleic acid binding"/>
    <property type="evidence" value="ECO:0007669"/>
    <property type="project" value="InterPro"/>
</dbReference>
<keyword evidence="6" id="KW-1185">Reference proteome</keyword>
<dbReference type="InterPro" id="IPR001584">
    <property type="entry name" value="Integrase_cat-core"/>
</dbReference>
<accession>A0A162D3Z4</accession>
<evidence type="ECO:0000259" key="3">
    <source>
        <dbReference type="PROSITE" id="PS50878"/>
    </source>
</evidence>
<proteinExistence type="predicted"/>
<feature type="region of interest" description="Disordered" evidence="2">
    <location>
        <begin position="162"/>
        <end position="213"/>
    </location>
</feature>
<evidence type="ECO:0000313" key="5">
    <source>
        <dbReference type="EMBL" id="KZS06574.1"/>
    </source>
</evidence>
<dbReference type="SUPFAM" id="SSF56672">
    <property type="entry name" value="DNA/RNA polymerases"/>
    <property type="match status" value="1"/>
</dbReference>
<evidence type="ECO:0000313" key="6">
    <source>
        <dbReference type="Proteomes" id="UP000076858"/>
    </source>
</evidence>
<dbReference type="PANTHER" id="PTHR37984:SF9">
    <property type="entry name" value="INTEGRASE CATALYTIC DOMAIN-CONTAINING PROTEIN"/>
    <property type="match status" value="1"/>
</dbReference>
<dbReference type="STRING" id="35525.A0A162D3Z4"/>
<feature type="compositionally biased region" description="Polar residues" evidence="2">
    <location>
        <begin position="180"/>
        <end position="189"/>
    </location>
</feature>
<dbReference type="Gene3D" id="3.30.420.10">
    <property type="entry name" value="Ribonuclease H-like superfamily/Ribonuclease H"/>
    <property type="match status" value="1"/>
</dbReference>